<sequence>MQPSLEEAVCRVSVQKEHLERFLSLSLSLSPCGTLQPGGETAPPGSTSPAPRPEEKKLMSKDSILSLYSSQPAGAPQPQVATGQVFPGQFAAGSGAVSNGGYMQPGAQPWAVSQMNQQMSSVSLSGPGSSPGAEVQSGPPAVASGQTLSTQLWK</sequence>
<proteinExistence type="predicted"/>
<accession>A0AAV2JLE6</accession>
<keyword evidence="3" id="KW-1185">Reference proteome</keyword>
<organism evidence="2 3">
    <name type="scientific">Knipowitschia caucasica</name>
    <name type="common">Caucasian dwarf goby</name>
    <name type="synonym">Pomatoschistus caucasicus</name>
    <dbReference type="NCBI Taxonomy" id="637954"/>
    <lineage>
        <taxon>Eukaryota</taxon>
        <taxon>Metazoa</taxon>
        <taxon>Chordata</taxon>
        <taxon>Craniata</taxon>
        <taxon>Vertebrata</taxon>
        <taxon>Euteleostomi</taxon>
        <taxon>Actinopterygii</taxon>
        <taxon>Neopterygii</taxon>
        <taxon>Teleostei</taxon>
        <taxon>Neoteleostei</taxon>
        <taxon>Acanthomorphata</taxon>
        <taxon>Gobiaria</taxon>
        <taxon>Gobiiformes</taxon>
        <taxon>Gobioidei</taxon>
        <taxon>Gobiidae</taxon>
        <taxon>Gobiinae</taxon>
        <taxon>Knipowitschia</taxon>
    </lineage>
</organism>
<feature type="compositionally biased region" description="Low complexity" evidence="1">
    <location>
        <begin position="112"/>
        <end position="132"/>
    </location>
</feature>
<reference evidence="2 3" key="1">
    <citation type="submission" date="2024-04" db="EMBL/GenBank/DDBJ databases">
        <authorList>
            <person name="Waldvogel A.-M."/>
            <person name="Schoenle A."/>
        </authorList>
    </citation>
    <scope>NUCLEOTIDE SEQUENCE [LARGE SCALE GENOMIC DNA]</scope>
</reference>
<evidence type="ECO:0000313" key="3">
    <source>
        <dbReference type="Proteomes" id="UP001497482"/>
    </source>
</evidence>
<evidence type="ECO:0000313" key="2">
    <source>
        <dbReference type="EMBL" id="CAL1577151.1"/>
    </source>
</evidence>
<dbReference type="AlphaFoldDB" id="A0AAV2JLE6"/>
<dbReference type="EMBL" id="OZ035835">
    <property type="protein sequence ID" value="CAL1577151.1"/>
    <property type="molecule type" value="Genomic_DNA"/>
</dbReference>
<feature type="region of interest" description="Disordered" evidence="1">
    <location>
        <begin position="34"/>
        <end position="82"/>
    </location>
</feature>
<gene>
    <name evidence="2" type="ORF">KC01_LOCUS8534</name>
</gene>
<evidence type="ECO:0000256" key="1">
    <source>
        <dbReference type="SAM" id="MobiDB-lite"/>
    </source>
</evidence>
<name>A0AAV2JLE6_KNICA</name>
<protein>
    <submittedName>
        <fullName evidence="2">Uncharacterized protein</fullName>
    </submittedName>
</protein>
<feature type="compositionally biased region" description="Polar residues" evidence="1">
    <location>
        <begin position="144"/>
        <end position="154"/>
    </location>
</feature>
<feature type="region of interest" description="Disordered" evidence="1">
    <location>
        <begin position="94"/>
        <end position="154"/>
    </location>
</feature>
<dbReference type="Proteomes" id="UP001497482">
    <property type="component" value="Chromosome 13"/>
</dbReference>